<dbReference type="EMBL" id="FMWG01000005">
    <property type="protein sequence ID" value="SCZ63815.1"/>
    <property type="molecule type" value="Genomic_DNA"/>
</dbReference>
<dbReference type="AlphaFoldDB" id="A0A1G5QPP1"/>
<feature type="domain" description="Solute-binding protein family 3/N-terminal" evidence="2">
    <location>
        <begin position="30"/>
        <end position="240"/>
    </location>
</feature>
<dbReference type="Proteomes" id="UP000198767">
    <property type="component" value="Unassembled WGS sequence"/>
</dbReference>
<sequence length="241" mass="26521">MTRKWVKLLSLVGSLCVGTATTAQPITAYTAVLPPFTLGTEKEMPGISHEILTEMANRAGVKITIEYVPWKRAQVFVQETPNTLLFTAGRSTAREPLYHWVTEFLTTDEIFATTSAPVNSIDEARQLSQIAVLDGSPKQKQLSALGLTNIYSATTTSAAARLLGSNRVDAWYTFDHRVLHAMKAEGLDPKSVTIGAPIQTSSLWLAAHLEFDKEVSETLTNALREMRMDGSYEAIVSKYLN</sequence>
<gene>
    <name evidence="3" type="ORF">SAMN04488118_105128</name>
</gene>
<dbReference type="STRING" id="1156985.SAMN04488118_105128"/>
<dbReference type="Pfam" id="PF00497">
    <property type="entry name" value="SBP_bac_3"/>
    <property type="match status" value="1"/>
</dbReference>
<feature type="chain" id="PRO_5011614302" evidence="1">
    <location>
        <begin position="24"/>
        <end position="241"/>
    </location>
</feature>
<dbReference type="PANTHER" id="PTHR38834">
    <property type="entry name" value="PERIPLASMIC SUBSTRATE BINDING PROTEIN FAMILY 3"/>
    <property type="match status" value="1"/>
</dbReference>
<dbReference type="SUPFAM" id="SSF53850">
    <property type="entry name" value="Periplasmic binding protein-like II"/>
    <property type="match status" value="1"/>
</dbReference>
<dbReference type="PANTHER" id="PTHR38834:SF3">
    <property type="entry name" value="SOLUTE-BINDING PROTEIN FAMILY 3_N-TERMINAL DOMAIN-CONTAINING PROTEIN"/>
    <property type="match status" value="1"/>
</dbReference>
<proteinExistence type="predicted"/>
<dbReference type="Gene3D" id="3.40.190.10">
    <property type="entry name" value="Periplasmic binding protein-like II"/>
    <property type="match status" value="2"/>
</dbReference>
<evidence type="ECO:0000313" key="4">
    <source>
        <dbReference type="Proteomes" id="UP000198767"/>
    </source>
</evidence>
<reference evidence="3 4" key="1">
    <citation type="submission" date="2016-10" db="EMBL/GenBank/DDBJ databases">
        <authorList>
            <person name="de Groot N.N."/>
        </authorList>
    </citation>
    <scope>NUCLEOTIDE SEQUENCE [LARGE SCALE GENOMIC DNA]</scope>
    <source>
        <strain evidence="3 4">U95</strain>
    </source>
</reference>
<keyword evidence="4" id="KW-1185">Reference proteome</keyword>
<name>A0A1G5QPP1_9RHOB</name>
<evidence type="ECO:0000259" key="2">
    <source>
        <dbReference type="Pfam" id="PF00497"/>
    </source>
</evidence>
<dbReference type="InterPro" id="IPR001638">
    <property type="entry name" value="Solute-binding_3/MltF_N"/>
</dbReference>
<dbReference type="OrthoDB" id="7857781at2"/>
<evidence type="ECO:0000313" key="3">
    <source>
        <dbReference type="EMBL" id="SCZ63815.1"/>
    </source>
</evidence>
<accession>A0A1G5QPP1</accession>
<evidence type="ECO:0000256" key="1">
    <source>
        <dbReference type="SAM" id="SignalP"/>
    </source>
</evidence>
<protein>
    <submittedName>
        <fullName evidence="3">Amino acid ABC transporter substrate-binding protein, PAAT family</fullName>
    </submittedName>
</protein>
<dbReference type="RefSeq" id="WP_090218446.1">
    <property type="nucleotide sequence ID" value="NZ_FMWG01000005.1"/>
</dbReference>
<organism evidence="3 4">
    <name type="scientific">Epibacterium ulvae</name>
    <dbReference type="NCBI Taxonomy" id="1156985"/>
    <lineage>
        <taxon>Bacteria</taxon>
        <taxon>Pseudomonadati</taxon>
        <taxon>Pseudomonadota</taxon>
        <taxon>Alphaproteobacteria</taxon>
        <taxon>Rhodobacterales</taxon>
        <taxon>Roseobacteraceae</taxon>
        <taxon>Epibacterium</taxon>
    </lineage>
</organism>
<keyword evidence="1" id="KW-0732">Signal</keyword>
<feature type="signal peptide" evidence="1">
    <location>
        <begin position="1"/>
        <end position="23"/>
    </location>
</feature>